<accession>A0A0N8NUY3</accession>
<reference evidence="1 2" key="1">
    <citation type="submission" date="2015-09" db="EMBL/GenBank/DDBJ databases">
        <authorList>
            <consortium name="Swine Surveillance"/>
        </authorList>
    </citation>
    <scope>NUCLEOTIDE SEQUENCE [LARGE SCALE GENOMIC DNA]</scope>
    <source>
        <strain evidence="1 2">S613</strain>
    </source>
</reference>
<protein>
    <submittedName>
        <fullName evidence="1">Uncharacterized protein</fullName>
    </submittedName>
</protein>
<proteinExistence type="predicted"/>
<dbReference type="PATRIC" id="fig|294.162.peg.5688"/>
<evidence type="ECO:0000313" key="2">
    <source>
        <dbReference type="Proteomes" id="UP000050349"/>
    </source>
</evidence>
<dbReference type="Proteomes" id="UP000050349">
    <property type="component" value="Unassembled WGS sequence"/>
</dbReference>
<sequence>MVHVGRMAAYGMDLCSDVIALFVQFHVTTALAVGLNGPTQCALGSVTDEENIVSQVVQHGYQIVDYSTAAAHSVPCDDDGGTSGFRQIANHLQMCLMAIDGWQLLEAQLATTLFDPL</sequence>
<dbReference type="AlphaFoldDB" id="A0A0N8NUY3"/>
<name>A0A0N8NUY3_PSEFL</name>
<comment type="caution">
    <text evidence="1">The sequence shown here is derived from an EMBL/GenBank/DDBJ whole genome shotgun (WGS) entry which is preliminary data.</text>
</comment>
<dbReference type="EMBL" id="LJXB01000092">
    <property type="protein sequence ID" value="KPU53081.1"/>
    <property type="molecule type" value="Genomic_DNA"/>
</dbReference>
<organism evidence="1 2">
    <name type="scientific">Pseudomonas fluorescens</name>
    <dbReference type="NCBI Taxonomy" id="294"/>
    <lineage>
        <taxon>Bacteria</taxon>
        <taxon>Pseudomonadati</taxon>
        <taxon>Pseudomonadota</taxon>
        <taxon>Gammaproteobacteria</taxon>
        <taxon>Pseudomonadales</taxon>
        <taxon>Pseudomonadaceae</taxon>
        <taxon>Pseudomonas</taxon>
    </lineage>
</organism>
<gene>
    <name evidence="1" type="ORF">AN403_733</name>
</gene>
<evidence type="ECO:0000313" key="1">
    <source>
        <dbReference type="EMBL" id="KPU53081.1"/>
    </source>
</evidence>